<comment type="caution">
    <text evidence="1">The sequence shown here is derived from an EMBL/GenBank/DDBJ whole genome shotgun (WGS) entry which is preliminary data.</text>
</comment>
<evidence type="ECO:0000313" key="4">
    <source>
        <dbReference type="Proteomes" id="UP000093694"/>
    </source>
</evidence>
<dbReference type="Proteomes" id="UP000093694">
    <property type="component" value="Unassembled WGS sequence"/>
</dbReference>
<reference evidence="1 3" key="1">
    <citation type="journal article" date="2015" name="Biotechnol. Bioeng.">
        <title>Genome sequence and phenotypic characterization of Caulobacter segnis.</title>
        <authorList>
            <person name="Patel S."/>
            <person name="Fletcher B."/>
            <person name="Scott D.C."/>
            <person name="Ely B."/>
        </authorList>
    </citation>
    <scope>NUCLEOTIDE SEQUENCE [LARGE SCALE GENOMIC DNA]</scope>
    <source>
        <strain evidence="1 3">PS02</strain>
    </source>
</reference>
<dbReference type="PATRIC" id="fig|1705578.3.peg.368"/>
<dbReference type="EMBL" id="LITQ01000001">
    <property type="protein sequence ID" value="OAA95138.1"/>
    <property type="molecule type" value="Genomic_DNA"/>
</dbReference>
<keyword evidence="4" id="KW-1185">Reference proteome</keyword>
<dbReference type="Gene3D" id="1.20.1260.10">
    <property type="match status" value="1"/>
</dbReference>
<dbReference type="Proteomes" id="UP000077384">
    <property type="component" value="Unassembled WGS sequence"/>
</dbReference>
<evidence type="ECO:0000313" key="1">
    <source>
        <dbReference type="EMBL" id="OAA95138.1"/>
    </source>
</evidence>
<dbReference type="InterPro" id="IPR012347">
    <property type="entry name" value="Ferritin-like"/>
</dbReference>
<organism evidence="1 3">
    <name type="scientific">Clostridium coskatii</name>
    <dbReference type="NCBI Taxonomy" id="1705578"/>
    <lineage>
        <taxon>Bacteria</taxon>
        <taxon>Bacillati</taxon>
        <taxon>Bacillota</taxon>
        <taxon>Clostridia</taxon>
        <taxon>Eubacteriales</taxon>
        <taxon>Clostridiaceae</taxon>
        <taxon>Clostridium</taxon>
    </lineage>
</organism>
<protein>
    <recommendedName>
        <fullName evidence="5">Spore coat protein</fullName>
    </recommendedName>
</protein>
<accession>A0A166UQQ4</accession>
<sequence length="70" mass="7900">MSKQSAIAPHESIEVHELLTFKNICLTKSITAAKLVSDSELKTILQNDVSTTKRQIQELKEIMERSCNVK</sequence>
<evidence type="ECO:0000313" key="2">
    <source>
        <dbReference type="EMBL" id="OBR97514.1"/>
    </source>
</evidence>
<gene>
    <name evidence="2" type="ORF">CLCOS_02290</name>
    <name evidence="1" type="ORF">WX73_01547</name>
</gene>
<name>A0A166UQQ4_9CLOT</name>
<evidence type="ECO:0000313" key="3">
    <source>
        <dbReference type="Proteomes" id="UP000077384"/>
    </source>
</evidence>
<dbReference type="AlphaFoldDB" id="A0A166UQQ4"/>
<proteinExistence type="predicted"/>
<reference evidence="2 4" key="2">
    <citation type="journal article" date="2016" name="Front. Microbiol.">
        <title>Industrial Acetogenic Biocatalysts: A Comparative Metabolic and Genomic Analysis.</title>
        <authorList>
            <person name="Bengelsdorf F."/>
            <person name="Poehlein A."/>
            <person name="Sonja S."/>
            <person name="Erz C."/>
            <person name="Hummel T."/>
            <person name="Hoffmeister S."/>
            <person name="Daniel R."/>
            <person name="Durre P."/>
        </authorList>
    </citation>
    <scope>NUCLEOTIDE SEQUENCE [LARGE SCALE GENOMIC DNA]</scope>
    <source>
        <strain evidence="2 4">PTA-10522</strain>
    </source>
</reference>
<dbReference type="RefSeq" id="WP_063600007.1">
    <property type="nucleotide sequence ID" value="NZ_LITQ01000001.1"/>
</dbReference>
<dbReference type="EMBL" id="LROR01000022">
    <property type="protein sequence ID" value="OBR97514.1"/>
    <property type="molecule type" value="Genomic_DNA"/>
</dbReference>
<evidence type="ECO:0008006" key="5">
    <source>
        <dbReference type="Google" id="ProtNLM"/>
    </source>
</evidence>